<dbReference type="InterPro" id="IPR016197">
    <property type="entry name" value="Chromo-like_dom_sf"/>
</dbReference>
<dbReference type="EMBL" id="KZ996952">
    <property type="protein sequence ID" value="RKO88083.1"/>
    <property type="molecule type" value="Genomic_DNA"/>
</dbReference>
<dbReference type="AlphaFoldDB" id="A0A4P9W9C6"/>
<feature type="region of interest" description="Disordered" evidence="1">
    <location>
        <begin position="107"/>
        <end position="136"/>
    </location>
</feature>
<dbReference type="OrthoDB" id="514506at2759"/>
<dbReference type="PROSITE" id="PS50013">
    <property type="entry name" value="CHROMO_2"/>
    <property type="match status" value="1"/>
</dbReference>
<evidence type="ECO:0000259" key="2">
    <source>
        <dbReference type="PROSITE" id="PS50013"/>
    </source>
</evidence>
<organism evidence="3 4">
    <name type="scientific">Blyttiomyces helicus</name>
    <dbReference type="NCBI Taxonomy" id="388810"/>
    <lineage>
        <taxon>Eukaryota</taxon>
        <taxon>Fungi</taxon>
        <taxon>Fungi incertae sedis</taxon>
        <taxon>Chytridiomycota</taxon>
        <taxon>Chytridiomycota incertae sedis</taxon>
        <taxon>Chytridiomycetes</taxon>
        <taxon>Chytridiomycetes incertae sedis</taxon>
        <taxon>Blyttiomyces</taxon>
    </lineage>
</organism>
<evidence type="ECO:0000256" key="1">
    <source>
        <dbReference type="SAM" id="MobiDB-lite"/>
    </source>
</evidence>
<dbReference type="InterPro" id="IPR013083">
    <property type="entry name" value="Znf_RING/FYVE/PHD"/>
</dbReference>
<keyword evidence="4" id="KW-1185">Reference proteome</keyword>
<gene>
    <name evidence="3" type="ORF">BDK51DRAFT_26144</name>
</gene>
<feature type="compositionally biased region" description="Low complexity" evidence="1">
    <location>
        <begin position="126"/>
        <end position="136"/>
    </location>
</feature>
<protein>
    <recommendedName>
        <fullName evidence="2">Chromo domain-containing protein</fullName>
    </recommendedName>
</protein>
<sequence>MACVLAGCGGAWAVGRKLPAIYVDEYWGGGQPDKARIMRRGCSMQSDASLSLVWESADAAPSFPSLPPPFHYLVVVFLKSFRLCPPLSHPSKKILMPKLKLIFKRRQPTPPASSSSDYGSPPPAPTTTTQPTPPCTVCTSRHRSATLICVACSLPYGVPCLPLDTIPAALTHPLEWECPTCESWGGLVVERLLETRRIDLVVPVNPGGKVSRRVVRGRRSGGPEVLVKFQQTSYVHLSWAPLPWVLKQRGGKRAHAAFKRTGRTACDLSWTRVERFLTVDSTSGAALVKWEGLGFEEATWESAADGVGIVGWQEARESYEGTVVGRQEGVEDGWGTEFLRRVGSALDNASETSILLTETCGIAPPYPTLAILPSQTLQTLLRALHLKAPQLRPSIIAGPAHALDALVANELPANDAVIIVAAEWAQDAVPKVVARVGNRFGRLVAAVEGDGVVGAEALGGVEAAERVAFVVAPPLIGTRKALTSTLEFLDPAALAGGYARVSTQSLLKVGKEWRRVEARAKRVIRYYSLRIAF</sequence>
<evidence type="ECO:0000313" key="3">
    <source>
        <dbReference type="EMBL" id="RKO88083.1"/>
    </source>
</evidence>
<dbReference type="SUPFAM" id="SSF54160">
    <property type="entry name" value="Chromo domain-like"/>
    <property type="match status" value="1"/>
</dbReference>
<reference evidence="4" key="1">
    <citation type="journal article" date="2018" name="Nat. Microbiol.">
        <title>Leveraging single-cell genomics to expand the fungal tree of life.</title>
        <authorList>
            <person name="Ahrendt S.R."/>
            <person name="Quandt C.A."/>
            <person name="Ciobanu D."/>
            <person name="Clum A."/>
            <person name="Salamov A."/>
            <person name="Andreopoulos B."/>
            <person name="Cheng J.F."/>
            <person name="Woyke T."/>
            <person name="Pelin A."/>
            <person name="Henrissat B."/>
            <person name="Reynolds N.K."/>
            <person name="Benny G.L."/>
            <person name="Smith M.E."/>
            <person name="James T.Y."/>
            <person name="Grigoriev I.V."/>
        </authorList>
    </citation>
    <scope>NUCLEOTIDE SEQUENCE [LARGE SCALE GENOMIC DNA]</scope>
</reference>
<dbReference type="Proteomes" id="UP000269721">
    <property type="component" value="Unassembled WGS sequence"/>
</dbReference>
<name>A0A4P9W9C6_9FUNG</name>
<feature type="domain" description="Chromo" evidence="2">
    <location>
        <begin position="271"/>
        <end position="305"/>
    </location>
</feature>
<evidence type="ECO:0000313" key="4">
    <source>
        <dbReference type="Proteomes" id="UP000269721"/>
    </source>
</evidence>
<proteinExistence type="predicted"/>
<dbReference type="Gene3D" id="3.30.40.10">
    <property type="entry name" value="Zinc/RING finger domain, C3HC4 (zinc finger)"/>
    <property type="match status" value="1"/>
</dbReference>
<accession>A0A4P9W9C6</accession>
<dbReference type="InterPro" id="IPR000953">
    <property type="entry name" value="Chromo/chromo_shadow_dom"/>
</dbReference>